<dbReference type="RefSeq" id="WP_175394585.1">
    <property type="nucleotide sequence ID" value="NZ_JABMCB010000154.1"/>
</dbReference>
<name>A0A7Y6BTK0_9BACL</name>
<dbReference type="InterPro" id="IPR036735">
    <property type="entry name" value="NGN_dom_sf"/>
</dbReference>
<comment type="caution">
    <text evidence="3">The sequence shown here is derived from an EMBL/GenBank/DDBJ whole genome shotgun (WGS) entry which is preliminary data.</text>
</comment>
<dbReference type="SUPFAM" id="SSF82679">
    <property type="entry name" value="N-utilization substance G protein NusG, N-terminal domain"/>
    <property type="match status" value="1"/>
</dbReference>
<organism evidence="3 4">
    <name type="scientific">Paenibacillus xylanilyticus</name>
    <dbReference type="NCBI Taxonomy" id="248903"/>
    <lineage>
        <taxon>Bacteria</taxon>
        <taxon>Bacillati</taxon>
        <taxon>Bacillota</taxon>
        <taxon>Bacilli</taxon>
        <taxon>Bacillales</taxon>
        <taxon>Paenibacillaceae</taxon>
        <taxon>Paenibacillus</taxon>
    </lineage>
</organism>
<proteinExistence type="predicted"/>
<keyword evidence="1" id="KW-0804">Transcription</keyword>
<gene>
    <name evidence="3" type="ORF">HP552_05520</name>
</gene>
<sequence>MWYALQVKTGFELEIAHRLNQYAVVKKVNGLIHGIFAGVKKVVNLTTKGRKLNVDSVLSGYIFVKLEDLSAELWHFFKEVPGVYKVLDWSPISSEEIEHLHNQCKGEVEVEVPVKAEEPTVKHQTLDSLPNQNTVKSCQLQSIEEQTNVKEDYQTINNSDIHADNNVEKLSLFSLAFDIVRKGKRTLMRIPISLYREVREWDTGLTELRNEKSPRYVWNSLVNYMKSMKRARNKVLNE</sequence>
<dbReference type="GO" id="GO:0006354">
    <property type="term" value="P:DNA-templated transcription elongation"/>
    <property type="evidence" value="ECO:0007669"/>
    <property type="project" value="InterPro"/>
</dbReference>
<protein>
    <recommendedName>
        <fullName evidence="2">NusG-like N-terminal domain-containing protein</fullName>
    </recommendedName>
</protein>
<dbReference type="AlphaFoldDB" id="A0A7Y6BTK0"/>
<evidence type="ECO:0000259" key="2">
    <source>
        <dbReference type="Pfam" id="PF02357"/>
    </source>
</evidence>
<feature type="domain" description="NusG-like N-terminal" evidence="2">
    <location>
        <begin position="2"/>
        <end position="100"/>
    </location>
</feature>
<dbReference type="Proteomes" id="UP000526125">
    <property type="component" value="Unassembled WGS sequence"/>
</dbReference>
<evidence type="ECO:0000313" key="4">
    <source>
        <dbReference type="Proteomes" id="UP000526125"/>
    </source>
</evidence>
<dbReference type="Gene3D" id="3.30.70.940">
    <property type="entry name" value="NusG, N-terminal domain"/>
    <property type="match status" value="1"/>
</dbReference>
<dbReference type="EMBL" id="JABMCB010000154">
    <property type="protein sequence ID" value="NUU74700.1"/>
    <property type="molecule type" value="Genomic_DNA"/>
</dbReference>
<keyword evidence="4" id="KW-1185">Reference proteome</keyword>
<evidence type="ECO:0000313" key="3">
    <source>
        <dbReference type="EMBL" id="NUU74700.1"/>
    </source>
</evidence>
<evidence type="ECO:0000256" key="1">
    <source>
        <dbReference type="ARBA" id="ARBA00023163"/>
    </source>
</evidence>
<reference evidence="3 4" key="1">
    <citation type="submission" date="2020-05" db="EMBL/GenBank/DDBJ databases">
        <title>Genome Sequencing of Type Strains.</title>
        <authorList>
            <person name="Lemaire J.F."/>
            <person name="Inderbitzin P."/>
            <person name="Gregorio O.A."/>
            <person name="Collins S.B."/>
            <person name="Wespe N."/>
            <person name="Knight-Connoni V."/>
        </authorList>
    </citation>
    <scope>NUCLEOTIDE SEQUENCE [LARGE SCALE GENOMIC DNA]</scope>
    <source>
        <strain evidence="3 4">LMG 21957</strain>
    </source>
</reference>
<dbReference type="InterPro" id="IPR006645">
    <property type="entry name" value="NGN-like_dom"/>
</dbReference>
<dbReference type="Pfam" id="PF02357">
    <property type="entry name" value="NusG"/>
    <property type="match status" value="1"/>
</dbReference>
<accession>A0A7Y6BTK0</accession>